<sequence length="325" mass="34966">MRSKLAHVSVGLGVFLIVAAALVRFYAYPSLATVPADYEGVTKLEAKGAQIFNSDPEVLAPETSDLDISSRTIADSGAKAPDGDVVWVNSTTVKRADGSIFQQSRERAPFDAKSGAAVDCKACDSWTEVAAGDREPVTRHGQVYKFPFGTQKHGYPVWDDALGKATTAKFAGEEKLDGLTVYKFVQTIPDTMIETREVPGSVFGSKEASVQAEMWYQMTRTFWVEPQSGSPVNRVENRVQELRYDGVSVPAFTGTVQYTKAQVADLVSDGKSNATMLKGLQLTWPLIMLVVGALLLGLGVVLSRSAHDGVGNGAQKKKDRALAGV</sequence>
<keyword evidence="1" id="KW-1133">Transmembrane helix</keyword>
<evidence type="ECO:0000313" key="3">
    <source>
        <dbReference type="Proteomes" id="UP001597229"/>
    </source>
</evidence>
<evidence type="ECO:0000256" key="1">
    <source>
        <dbReference type="SAM" id="Phobius"/>
    </source>
</evidence>
<dbReference type="EMBL" id="JBHTLX010000016">
    <property type="protein sequence ID" value="MFD1248392.1"/>
    <property type="molecule type" value="Genomic_DNA"/>
</dbReference>
<protein>
    <submittedName>
        <fullName evidence="2">DUF3068 domain-containing protein</fullName>
    </submittedName>
</protein>
<organism evidence="2 3">
    <name type="scientific">Nocardioides ginsengisoli</name>
    <dbReference type="NCBI Taxonomy" id="363868"/>
    <lineage>
        <taxon>Bacteria</taxon>
        <taxon>Bacillati</taxon>
        <taxon>Actinomycetota</taxon>
        <taxon>Actinomycetes</taxon>
        <taxon>Propionibacteriales</taxon>
        <taxon>Nocardioidaceae</taxon>
        <taxon>Nocardioides</taxon>
    </lineage>
</organism>
<dbReference type="RefSeq" id="WP_367917906.1">
    <property type="nucleotide sequence ID" value="NZ_BAABAC010000006.1"/>
</dbReference>
<keyword evidence="1" id="KW-0472">Membrane</keyword>
<name>A0ABW3W0P5_9ACTN</name>
<feature type="transmembrane region" description="Helical" evidence="1">
    <location>
        <begin position="282"/>
        <end position="302"/>
    </location>
</feature>
<accession>A0ABW3W0P5</accession>
<dbReference type="InterPro" id="IPR021424">
    <property type="entry name" value="PorA"/>
</dbReference>
<dbReference type="Pfam" id="PF11271">
    <property type="entry name" value="PorA"/>
    <property type="match status" value="1"/>
</dbReference>
<comment type="caution">
    <text evidence="2">The sequence shown here is derived from an EMBL/GenBank/DDBJ whole genome shotgun (WGS) entry which is preliminary data.</text>
</comment>
<gene>
    <name evidence="2" type="ORF">ACFQ3F_11405</name>
</gene>
<keyword evidence="1" id="KW-0812">Transmembrane</keyword>
<keyword evidence="3" id="KW-1185">Reference proteome</keyword>
<dbReference type="Proteomes" id="UP001597229">
    <property type="component" value="Unassembled WGS sequence"/>
</dbReference>
<reference evidence="3" key="1">
    <citation type="journal article" date="2019" name="Int. J. Syst. Evol. Microbiol.">
        <title>The Global Catalogue of Microorganisms (GCM) 10K type strain sequencing project: providing services to taxonomists for standard genome sequencing and annotation.</title>
        <authorList>
            <consortium name="The Broad Institute Genomics Platform"/>
            <consortium name="The Broad Institute Genome Sequencing Center for Infectious Disease"/>
            <person name="Wu L."/>
            <person name="Ma J."/>
        </authorList>
    </citation>
    <scope>NUCLEOTIDE SEQUENCE [LARGE SCALE GENOMIC DNA]</scope>
    <source>
        <strain evidence="3">CCUG 52478</strain>
    </source>
</reference>
<evidence type="ECO:0000313" key="2">
    <source>
        <dbReference type="EMBL" id="MFD1248392.1"/>
    </source>
</evidence>
<proteinExistence type="predicted"/>